<dbReference type="CDD" id="cd03357">
    <property type="entry name" value="LbH_MAT_GAT"/>
    <property type="match status" value="1"/>
</dbReference>
<evidence type="ECO:0000256" key="1">
    <source>
        <dbReference type="ARBA" id="ARBA00007274"/>
    </source>
</evidence>
<dbReference type="InterPro" id="IPR011004">
    <property type="entry name" value="Trimer_LpxA-like_sf"/>
</dbReference>
<keyword evidence="2" id="KW-0808">Transferase</keyword>
<feature type="domain" description="Maltose/galactoside acetyltransferase" evidence="3">
    <location>
        <begin position="6"/>
        <end position="47"/>
    </location>
</feature>
<evidence type="ECO:0000313" key="4">
    <source>
        <dbReference type="EMBL" id="GAA5495405.1"/>
    </source>
</evidence>
<reference evidence="4 5" key="1">
    <citation type="submission" date="2024-02" db="EMBL/GenBank/DDBJ databases">
        <title>Rubritalea halochordaticola NBRC 107102.</title>
        <authorList>
            <person name="Ichikawa N."/>
            <person name="Katano-Makiyama Y."/>
            <person name="Hidaka K."/>
        </authorList>
    </citation>
    <scope>NUCLEOTIDE SEQUENCE [LARGE SCALE GENOMIC DNA]</scope>
    <source>
        <strain evidence="4 5">NBRC 107102</strain>
    </source>
</reference>
<comment type="caution">
    <text evidence="4">The sequence shown here is derived from an EMBL/GenBank/DDBJ whole genome shotgun (WGS) entry which is preliminary data.</text>
</comment>
<dbReference type="PANTHER" id="PTHR23416">
    <property type="entry name" value="SIALIC ACID SYNTHASE-RELATED"/>
    <property type="match status" value="1"/>
</dbReference>
<dbReference type="RefSeq" id="WP_346188208.1">
    <property type="nucleotide sequence ID" value="NZ_BAABRL010000004.1"/>
</dbReference>
<organism evidence="4 5">
    <name type="scientific">Rubritalea halochordaticola</name>
    <dbReference type="NCBI Taxonomy" id="714537"/>
    <lineage>
        <taxon>Bacteria</taxon>
        <taxon>Pseudomonadati</taxon>
        <taxon>Verrucomicrobiota</taxon>
        <taxon>Verrucomicrobiia</taxon>
        <taxon>Verrucomicrobiales</taxon>
        <taxon>Rubritaleaceae</taxon>
        <taxon>Rubritalea</taxon>
    </lineage>
</organism>
<comment type="similarity">
    <text evidence="1">Belongs to the transferase hexapeptide repeat family.</text>
</comment>
<sequence>MTEREKMLRGENYDSRDAELLELYWQSRQVLQDFNAAIAEKDRMRYLEPCLHELAAGVWVEAPFHCEYGAHISIGERTYVGAQCFFQDSNWIKIGCDGLIGAGLRICCADHPVSSSERVLKEVAEGQASYVTSSKPVTIGDRVWIGASVTIIGGVTIGDDCVIGAGSVVTRDFPSGSTAYGVPCRVSGKA</sequence>
<gene>
    <name evidence="4" type="primary">maa</name>
    <name evidence="4" type="ORF">Rhal01_01580</name>
</gene>
<evidence type="ECO:0000313" key="5">
    <source>
        <dbReference type="Proteomes" id="UP001424741"/>
    </source>
</evidence>
<dbReference type="InterPro" id="IPR001451">
    <property type="entry name" value="Hexapep"/>
</dbReference>
<dbReference type="Pfam" id="PF00132">
    <property type="entry name" value="Hexapep"/>
    <property type="match status" value="1"/>
</dbReference>
<dbReference type="Proteomes" id="UP001424741">
    <property type="component" value="Unassembled WGS sequence"/>
</dbReference>
<dbReference type="InterPro" id="IPR051159">
    <property type="entry name" value="Hexapeptide_acetyltransf"/>
</dbReference>
<evidence type="ECO:0000259" key="3">
    <source>
        <dbReference type="Pfam" id="PF12464"/>
    </source>
</evidence>
<evidence type="ECO:0000256" key="2">
    <source>
        <dbReference type="ARBA" id="ARBA00022679"/>
    </source>
</evidence>
<accession>A0ABP9UYB9</accession>
<dbReference type="SUPFAM" id="SSF51161">
    <property type="entry name" value="Trimeric LpxA-like enzymes"/>
    <property type="match status" value="1"/>
</dbReference>
<dbReference type="PANTHER" id="PTHR23416:SF23">
    <property type="entry name" value="ACETYLTRANSFERASE C18B11.09C-RELATED"/>
    <property type="match status" value="1"/>
</dbReference>
<name>A0ABP9UYB9_9BACT</name>
<proteinExistence type="inferred from homology"/>
<keyword evidence="5" id="KW-1185">Reference proteome</keyword>
<dbReference type="InterPro" id="IPR024688">
    <property type="entry name" value="Mac_dom"/>
</dbReference>
<protein>
    <submittedName>
        <fullName evidence="4">Maltose O-acetyltransferase</fullName>
    </submittedName>
</protein>
<dbReference type="Gene3D" id="2.160.10.10">
    <property type="entry name" value="Hexapeptide repeat proteins"/>
    <property type="match status" value="1"/>
</dbReference>
<dbReference type="Pfam" id="PF12464">
    <property type="entry name" value="Mac"/>
    <property type="match status" value="1"/>
</dbReference>
<dbReference type="EMBL" id="BAABRL010000004">
    <property type="protein sequence ID" value="GAA5495405.1"/>
    <property type="molecule type" value="Genomic_DNA"/>
</dbReference>